<proteinExistence type="predicted"/>
<dbReference type="Gene3D" id="3.40.33.10">
    <property type="entry name" value="CAP"/>
    <property type="match status" value="1"/>
</dbReference>
<gene>
    <name evidence="3" type="ORF">DFR64_1813</name>
</gene>
<dbReference type="Proteomes" id="UP000256388">
    <property type="component" value="Unassembled WGS sequence"/>
</dbReference>
<name>A0A3E0AAG7_9CHLR</name>
<dbReference type="SUPFAM" id="SSF54106">
    <property type="entry name" value="LysM domain"/>
    <property type="match status" value="1"/>
</dbReference>
<dbReference type="PANTHER" id="PTHR33734:SF22">
    <property type="entry name" value="MEMBRANE-BOUND LYTIC MUREIN TRANSGLYCOSYLASE D"/>
    <property type="match status" value="1"/>
</dbReference>
<feature type="domain" description="LysM" evidence="2">
    <location>
        <begin position="226"/>
        <end position="270"/>
    </location>
</feature>
<dbReference type="SUPFAM" id="SSF55797">
    <property type="entry name" value="PR-1-like"/>
    <property type="match status" value="1"/>
</dbReference>
<dbReference type="Pfam" id="PF01476">
    <property type="entry name" value="LysM"/>
    <property type="match status" value="1"/>
</dbReference>
<feature type="transmembrane region" description="Helical" evidence="1">
    <location>
        <begin position="325"/>
        <end position="346"/>
    </location>
</feature>
<evidence type="ECO:0000259" key="2">
    <source>
        <dbReference type="PROSITE" id="PS51782"/>
    </source>
</evidence>
<accession>A0A3E0AAG7</accession>
<protein>
    <submittedName>
        <fullName evidence="3">Cysteine-rich secretory family protein</fullName>
    </submittedName>
</protein>
<dbReference type="CDD" id="cd00118">
    <property type="entry name" value="LysM"/>
    <property type="match status" value="1"/>
</dbReference>
<dbReference type="GO" id="GO:0008932">
    <property type="term" value="F:lytic endotransglycosylase activity"/>
    <property type="evidence" value="ECO:0007669"/>
    <property type="project" value="TreeGrafter"/>
</dbReference>
<dbReference type="InterPro" id="IPR035940">
    <property type="entry name" value="CAP_sf"/>
</dbReference>
<dbReference type="PANTHER" id="PTHR33734">
    <property type="entry name" value="LYSM DOMAIN-CONTAINING GPI-ANCHORED PROTEIN 2"/>
    <property type="match status" value="1"/>
</dbReference>
<dbReference type="EMBL" id="QUMS01000002">
    <property type="protein sequence ID" value="REG08446.1"/>
    <property type="molecule type" value="Genomic_DNA"/>
</dbReference>
<keyword evidence="1" id="KW-1133">Transmembrane helix</keyword>
<dbReference type="PROSITE" id="PS51782">
    <property type="entry name" value="LYSM"/>
    <property type="match status" value="1"/>
</dbReference>
<comment type="caution">
    <text evidence="3">The sequence shown here is derived from an EMBL/GenBank/DDBJ whole genome shotgun (WGS) entry which is preliminary data.</text>
</comment>
<reference evidence="3 4" key="1">
    <citation type="submission" date="2018-08" db="EMBL/GenBank/DDBJ databases">
        <title>Genomic Encyclopedia of Type Strains, Phase IV (KMG-IV): sequencing the most valuable type-strain genomes for metagenomic binning, comparative biology and taxonomic classification.</title>
        <authorList>
            <person name="Goeker M."/>
        </authorList>
    </citation>
    <scope>NUCLEOTIDE SEQUENCE [LARGE SCALE GENOMIC DNA]</scope>
    <source>
        <strain evidence="3 4">DSM 23923</strain>
    </source>
</reference>
<sequence>MISRMNWKPGISIIVKHPNNLMKVVLSALLITISILGSFWLPVQSAPRQAPTAYEVIAAVNALRASYGLDPYLVDGLLMISAQGQADYLAGMAPAIVDGHTGPGGTDADQRAFNVGFPYVEGLDINENWASLPEGASVETLIYEVWGDEIHMHTMLHDRGQLVGMGVAQSGDQFYYVLDVAAYWGDAGLTAQPTTLAYGEGAATQQYVSQFIAPVIKAEPQADGSIVHAVQSGQSLYMLAQHYGVSIDNLRALNGLQNSDTIYIGQKIIVRGPTPATDTPAQTAAPTSSAATPVPTMRLQMTAAAVETTQAPFDTLAALGLEDSLWFLIFFVLFAIGLLLVAAGTANR</sequence>
<evidence type="ECO:0000313" key="4">
    <source>
        <dbReference type="Proteomes" id="UP000256388"/>
    </source>
</evidence>
<dbReference type="InterPro" id="IPR014044">
    <property type="entry name" value="CAP_dom"/>
</dbReference>
<keyword evidence="4" id="KW-1185">Reference proteome</keyword>
<dbReference type="InterPro" id="IPR036779">
    <property type="entry name" value="LysM_dom_sf"/>
</dbReference>
<dbReference type="AlphaFoldDB" id="A0A3E0AAG7"/>
<dbReference type="Pfam" id="PF00188">
    <property type="entry name" value="CAP"/>
    <property type="match status" value="1"/>
</dbReference>
<keyword evidence="1" id="KW-0812">Transmembrane</keyword>
<feature type="transmembrane region" description="Helical" evidence="1">
    <location>
        <begin position="21"/>
        <end position="41"/>
    </location>
</feature>
<evidence type="ECO:0000256" key="1">
    <source>
        <dbReference type="SAM" id="Phobius"/>
    </source>
</evidence>
<keyword evidence="1" id="KW-0472">Membrane</keyword>
<dbReference type="SMART" id="SM00257">
    <property type="entry name" value="LysM"/>
    <property type="match status" value="1"/>
</dbReference>
<dbReference type="Gene3D" id="3.10.350.10">
    <property type="entry name" value="LysM domain"/>
    <property type="match status" value="1"/>
</dbReference>
<evidence type="ECO:0000313" key="3">
    <source>
        <dbReference type="EMBL" id="REG08446.1"/>
    </source>
</evidence>
<dbReference type="InterPro" id="IPR018392">
    <property type="entry name" value="LysM"/>
</dbReference>
<organism evidence="3 4">
    <name type="scientific">Pelolinea submarina</name>
    <dbReference type="NCBI Taxonomy" id="913107"/>
    <lineage>
        <taxon>Bacteria</taxon>
        <taxon>Bacillati</taxon>
        <taxon>Chloroflexota</taxon>
        <taxon>Anaerolineae</taxon>
        <taxon>Anaerolineales</taxon>
        <taxon>Anaerolineaceae</taxon>
        <taxon>Pelolinea</taxon>
    </lineage>
</organism>